<dbReference type="SUPFAM" id="SSF57302">
    <property type="entry name" value="Snake toxin-like"/>
    <property type="match status" value="1"/>
</dbReference>
<dbReference type="EMBL" id="RCHS01003950">
    <property type="protein sequence ID" value="RMX38749.1"/>
    <property type="molecule type" value="Genomic_DNA"/>
</dbReference>
<name>A0A3M6TBQ3_POCDA</name>
<evidence type="ECO:0000313" key="2">
    <source>
        <dbReference type="Proteomes" id="UP000275408"/>
    </source>
</evidence>
<dbReference type="Proteomes" id="UP000275408">
    <property type="component" value="Unassembled WGS sequence"/>
</dbReference>
<evidence type="ECO:0000313" key="1">
    <source>
        <dbReference type="EMBL" id="RMX38749.1"/>
    </source>
</evidence>
<organism evidence="1 2">
    <name type="scientific">Pocillopora damicornis</name>
    <name type="common">Cauliflower coral</name>
    <name type="synonym">Millepora damicornis</name>
    <dbReference type="NCBI Taxonomy" id="46731"/>
    <lineage>
        <taxon>Eukaryota</taxon>
        <taxon>Metazoa</taxon>
        <taxon>Cnidaria</taxon>
        <taxon>Anthozoa</taxon>
        <taxon>Hexacorallia</taxon>
        <taxon>Scleractinia</taxon>
        <taxon>Astrocoeniina</taxon>
        <taxon>Pocilloporidae</taxon>
        <taxon>Pocillopora</taxon>
    </lineage>
</organism>
<reference evidence="1 2" key="1">
    <citation type="journal article" date="2018" name="Sci. Rep.">
        <title>Comparative analysis of the Pocillopora damicornis genome highlights role of immune system in coral evolution.</title>
        <authorList>
            <person name="Cunning R."/>
            <person name="Bay R.A."/>
            <person name="Gillette P."/>
            <person name="Baker A.C."/>
            <person name="Traylor-Knowles N."/>
        </authorList>
    </citation>
    <scope>NUCLEOTIDE SEQUENCE [LARGE SCALE GENOMIC DNA]</scope>
    <source>
        <strain evidence="1">RSMAS</strain>
        <tissue evidence="1">Whole animal</tissue>
    </source>
</reference>
<dbReference type="AlphaFoldDB" id="A0A3M6TBQ3"/>
<sequence length="118" mass="12716">MYFRLRLKDTKGIVPTKCLRTEFSSELLEFSTDFVNVLDNDDALALKCNVCTNLPAQAGISGKPCTTPDVMECPFGMDRCMTIDGELAIPGAGSLEFTVKNCSNNALICAPDGLANSE</sequence>
<dbReference type="InterPro" id="IPR045860">
    <property type="entry name" value="Snake_toxin-like_sf"/>
</dbReference>
<keyword evidence="2" id="KW-1185">Reference proteome</keyword>
<proteinExistence type="predicted"/>
<accession>A0A3M6TBQ3</accession>
<gene>
    <name evidence="1" type="ORF">pdam_00018531</name>
</gene>
<protein>
    <submittedName>
        <fullName evidence="1">Uncharacterized protein</fullName>
    </submittedName>
</protein>
<comment type="caution">
    <text evidence="1">The sequence shown here is derived from an EMBL/GenBank/DDBJ whole genome shotgun (WGS) entry which is preliminary data.</text>
</comment>